<gene>
    <name evidence="1" type="ORF">I545_6523</name>
</gene>
<accession>X7YFY6</accession>
<proteinExistence type="predicted"/>
<protein>
    <submittedName>
        <fullName evidence="1">Uncharacterized protein</fullName>
    </submittedName>
</protein>
<comment type="caution">
    <text evidence="1">The sequence shown here is derived from an EMBL/GenBank/DDBJ whole genome shotgun (WGS) entry which is preliminary data.</text>
</comment>
<sequence>MQPRCVPSSERLQQFEFGEGWGHAATPGGKRRIVRPSAAAIWRKVG</sequence>
<reference evidence="1 2" key="1">
    <citation type="submission" date="2013-12" db="EMBL/GenBank/DDBJ databases">
        <authorList>
            <person name="Brown-Elliot B."/>
            <person name="Wallace R."/>
            <person name="Lenaerts A."/>
            <person name="Ordway D."/>
            <person name="DeGroote M.A."/>
            <person name="Parker T."/>
            <person name="Sizemore C."/>
            <person name="Tallon L.J."/>
            <person name="Sadzewicz L.K."/>
            <person name="Sengamalay N."/>
            <person name="Fraser C.M."/>
            <person name="Hine E."/>
            <person name="Shefchek K.A."/>
            <person name="Das S.P."/>
            <person name="Tettelin H."/>
        </authorList>
    </citation>
    <scope>NUCLEOTIDE SEQUENCE [LARGE SCALE GENOMIC DNA]</scope>
    <source>
        <strain evidence="1 2">662</strain>
    </source>
</reference>
<name>X7YFY6_MYCKA</name>
<dbReference type="AlphaFoldDB" id="X7YFY6"/>
<evidence type="ECO:0000313" key="1">
    <source>
        <dbReference type="EMBL" id="EUA05999.1"/>
    </source>
</evidence>
<dbReference type="EMBL" id="JAOA01000019">
    <property type="protein sequence ID" value="EUA05999.1"/>
    <property type="molecule type" value="Genomic_DNA"/>
</dbReference>
<organism evidence="1 2">
    <name type="scientific">Mycobacterium kansasii 662</name>
    <dbReference type="NCBI Taxonomy" id="1299326"/>
    <lineage>
        <taxon>Bacteria</taxon>
        <taxon>Bacillati</taxon>
        <taxon>Actinomycetota</taxon>
        <taxon>Actinomycetes</taxon>
        <taxon>Mycobacteriales</taxon>
        <taxon>Mycobacteriaceae</taxon>
        <taxon>Mycobacterium</taxon>
    </lineage>
</organism>
<evidence type="ECO:0000313" key="2">
    <source>
        <dbReference type="Proteomes" id="UP000020561"/>
    </source>
</evidence>
<dbReference type="Proteomes" id="UP000020561">
    <property type="component" value="Unassembled WGS sequence"/>
</dbReference>